<feature type="chain" id="PRO_5019510097" evidence="2">
    <location>
        <begin position="45"/>
        <end position="630"/>
    </location>
</feature>
<dbReference type="KEGG" id="nci:NCTC10296_00261"/>
<keyword evidence="4" id="KW-1185">Reference proteome</keyword>
<reference evidence="3 4" key="1">
    <citation type="submission" date="2018-12" db="EMBL/GenBank/DDBJ databases">
        <authorList>
            <consortium name="Pathogen Informatics"/>
        </authorList>
    </citation>
    <scope>NUCLEOTIDE SEQUENCE [LARGE SCALE GENOMIC DNA]</scope>
    <source>
        <strain evidence="3 4">NCTC10296</strain>
    </source>
</reference>
<dbReference type="STRING" id="493.BWD07_00055"/>
<dbReference type="SUPFAM" id="SSF48452">
    <property type="entry name" value="TPR-like"/>
    <property type="match status" value="1"/>
</dbReference>
<name>A0A448D5J0_9NEIS</name>
<dbReference type="Pfam" id="PF13181">
    <property type="entry name" value="TPR_8"/>
    <property type="match status" value="1"/>
</dbReference>
<gene>
    <name evidence="3" type="ORF">NCTC10296_00261</name>
</gene>
<feature type="repeat" description="TPR" evidence="1">
    <location>
        <begin position="578"/>
        <end position="611"/>
    </location>
</feature>
<protein>
    <submittedName>
        <fullName evidence="3">Zn-dependent protease, contains TPR repeats</fullName>
    </submittedName>
</protein>
<evidence type="ECO:0000313" key="3">
    <source>
        <dbReference type="EMBL" id="VEE99284.1"/>
    </source>
</evidence>
<dbReference type="Proteomes" id="UP000279284">
    <property type="component" value="Chromosome"/>
</dbReference>
<dbReference type="GO" id="GO:0006508">
    <property type="term" value="P:proteolysis"/>
    <property type="evidence" value="ECO:0007669"/>
    <property type="project" value="UniProtKB-KW"/>
</dbReference>
<accession>A0A448D5J0</accession>
<dbReference type="EMBL" id="LR134313">
    <property type="protein sequence ID" value="VEE99284.1"/>
    <property type="molecule type" value="Genomic_DNA"/>
</dbReference>
<dbReference type="PANTHER" id="PTHR12558:SF13">
    <property type="entry name" value="CELL DIVISION CYCLE PROTEIN 27 HOMOLOG"/>
    <property type="match status" value="1"/>
</dbReference>
<keyword evidence="2" id="KW-0732">Signal</keyword>
<keyword evidence="3" id="KW-0378">Hydrolase</keyword>
<evidence type="ECO:0000256" key="2">
    <source>
        <dbReference type="SAM" id="SignalP"/>
    </source>
</evidence>
<proteinExistence type="predicted"/>
<keyword evidence="3" id="KW-0645">Protease</keyword>
<dbReference type="InterPro" id="IPR019734">
    <property type="entry name" value="TPR_rpt"/>
</dbReference>
<dbReference type="PANTHER" id="PTHR12558">
    <property type="entry name" value="CELL DIVISION CYCLE 16,23,27"/>
    <property type="match status" value="1"/>
</dbReference>
<evidence type="ECO:0000256" key="1">
    <source>
        <dbReference type="PROSITE-ProRule" id="PRU00339"/>
    </source>
</evidence>
<dbReference type="Gene3D" id="1.25.40.10">
    <property type="entry name" value="Tetratricopeptide repeat domain"/>
    <property type="match status" value="2"/>
</dbReference>
<keyword evidence="1" id="KW-0802">TPR repeat</keyword>
<dbReference type="AlphaFoldDB" id="A0A448D5J0"/>
<dbReference type="PROSITE" id="PS50005">
    <property type="entry name" value="TPR"/>
    <property type="match status" value="1"/>
</dbReference>
<dbReference type="SMART" id="SM00028">
    <property type="entry name" value="TPR"/>
    <property type="match status" value="2"/>
</dbReference>
<sequence>MIPENADGSRKIYHTKGNAMPFFQKRFQPLVLSLLLSAALPASASNEAPQASDYQRIGSAVKKAEKKPQISEYERRSRLVKHASELFTLLGGEIALQKGDVATALASYMVAFNRTKDPEVGERAMEIAISLHAYEQAEAIYQRWRAIEPEPSAAQQRMAWVRSLSLKEFDEVEKNFDKVMQKADSESKRKLFLQLAQTAIEHPELAKRLDRKVKRETKPYPDMPEAVISQAIFSSMANDERGAIQALQRLTELDTQIVPATMFTLRLIGQQNPEILNKFFSEAKTDKLSPVWRELQVEGLIHSGKHSEAYNLLQNLLKEKPDADLYMQAALLAINQKAELPVIMSYLEQAYNTGTQEQRSRAAVVAAMRYADMKNYQAAREWAEKIKAPIYVFDKVVLAASIEAEAGDWQKAMEHIKTAKNLPEQQGSFFSDEDLFKVQLFALGKHKKPREAVREINELYEKISKQKDNQEKLADVLYQRAILYADDLNEPEKAIADLKRYRQLRPDSVEGMNALGYTMLSVPGGNIEEAFKLIEAAYRLEPESAAINDSLGWAHFLKGDAKAALPYLEFAFEQQPDPEVASHLGEAYWKLGKQEKAKEVFKKGLKEKEGKRFILLETMKRLGLAVPKTE</sequence>
<feature type="signal peptide" evidence="2">
    <location>
        <begin position="1"/>
        <end position="44"/>
    </location>
</feature>
<organism evidence="3 4">
    <name type="scientific">Neisseria canis</name>
    <dbReference type="NCBI Taxonomy" id="493"/>
    <lineage>
        <taxon>Bacteria</taxon>
        <taxon>Pseudomonadati</taxon>
        <taxon>Pseudomonadota</taxon>
        <taxon>Betaproteobacteria</taxon>
        <taxon>Neisseriales</taxon>
        <taxon>Neisseriaceae</taxon>
        <taxon>Neisseria</taxon>
    </lineage>
</organism>
<dbReference type="GO" id="GO:0008233">
    <property type="term" value="F:peptidase activity"/>
    <property type="evidence" value="ECO:0007669"/>
    <property type="project" value="UniProtKB-KW"/>
</dbReference>
<dbReference type="InterPro" id="IPR011990">
    <property type="entry name" value="TPR-like_helical_dom_sf"/>
</dbReference>
<evidence type="ECO:0000313" key="4">
    <source>
        <dbReference type="Proteomes" id="UP000279284"/>
    </source>
</evidence>